<evidence type="ECO:0000313" key="3">
    <source>
        <dbReference type="Proteomes" id="UP000095544"/>
    </source>
</evidence>
<dbReference type="SUPFAM" id="SSF88659">
    <property type="entry name" value="Sigma3 and sigma4 domains of RNA polymerase sigma factors"/>
    <property type="match status" value="1"/>
</dbReference>
<gene>
    <name evidence="2" type="ORF">ERS852491_01185</name>
</gene>
<dbReference type="InterPro" id="IPR036388">
    <property type="entry name" value="WH-like_DNA-bd_sf"/>
</dbReference>
<dbReference type="RefSeq" id="WP_055151938.1">
    <property type="nucleotide sequence ID" value="NZ_CYZU01000008.1"/>
</dbReference>
<dbReference type="CDD" id="cd06171">
    <property type="entry name" value="Sigma70_r4"/>
    <property type="match status" value="1"/>
</dbReference>
<protein>
    <submittedName>
        <fullName evidence="2">RNA polymerase sigma factor</fullName>
    </submittedName>
</protein>
<dbReference type="OrthoDB" id="9787667at2"/>
<dbReference type="STRING" id="39482.ERS852491_01185"/>
<evidence type="ECO:0000313" key="2">
    <source>
        <dbReference type="EMBL" id="CUO06491.1"/>
    </source>
</evidence>
<dbReference type="GO" id="GO:0006352">
    <property type="term" value="P:DNA-templated transcription initiation"/>
    <property type="evidence" value="ECO:0007669"/>
    <property type="project" value="InterPro"/>
</dbReference>
<dbReference type="Pfam" id="PF08281">
    <property type="entry name" value="Sigma70_r4_2"/>
    <property type="match status" value="1"/>
</dbReference>
<dbReference type="EMBL" id="CYZU01000008">
    <property type="protein sequence ID" value="CUO06491.1"/>
    <property type="molecule type" value="Genomic_DNA"/>
</dbReference>
<accession>A0A174BZ41</accession>
<dbReference type="InterPro" id="IPR013324">
    <property type="entry name" value="RNA_pol_sigma_r3/r4-like"/>
</dbReference>
<dbReference type="InterPro" id="IPR013249">
    <property type="entry name" value="RNA_pol_sigma70_r4_t2"/>
</dbReference>
<reference evidence="2 3" key="1">
    <citation type="submission" date="2015-09" db="EMBL/GenBank/DDBJ databases">
        <authorList>
            <consortium name="Pathogen Informatics"/>
        </authorList>
    </citation>
    <scope>NUCLEOTIDE SEQUENCE [LARGE SCALE GENOMIC DNA]</scope>
    <source>
        <strain evidence="2 3">2789STDY5834876</strain>
    </source>
</reference>
<feature type="domain" description="RNA polymerase sigma factor 70 region 4 type 2" evidence="1">
    <location>
        <begin position="87"/>
        <end position="137"/>
    </location>
</feature>
<dbReference type="InterPro" id="IPR014284">
    <property type="entry name" value="RNA_pol_sigma-70_dom"/>
</dbReference>
<dbReference type="Proteomes" id="UP000095544">
    <property type="component" value="Unassembled WGS sequence"/>
</dbReference>
<dbReference type="AlphaFoldDB" id="A0A174BZ41"/>
<dbReference type="GO" id="GO:0003677">
    <property type="term" value="F:DNA binding"/>
    <property type="evidence" value="ECO:0007669"/>
    <property type="project" value="InterPro"/>
</dbReference>
<dbReference type="GO" id="GO:0016987">
    <property type="term" value="F:sigma factor activity"/>
    <property type="evidence" value="ECO:0007669"/>
    <property type="project" value="InterPro"/>
</dbReference>
<evidence type="ECO:0000259" key="1">
    <source>
        <dbReference type="Pfam" id="PF08281"/>
    </source>
</evidence>
<sequence length="147" mass="17220">MTEYEAHQEHIRYTHDTYCRIVIRHASFDAARMLAARWKREISLEYLTEEKFVPLSTTDEYFQVPDYGETYPFSVRGQTILLDSCSLAAALAGLPEQTQEEIFLYYFQHLTQKEIGEQSGWTRSTIGRHIQLALKRLKAEMEVLSHE</sequence>
<proteinExistence type="predicted"/>
<dbReference type="NCBIfam" id="TIGR02937">
    <property type="entry name" value="sigma70-ECF"/>
    <property type="match status" value="1"/>
</dbReference>
<dbReference type="Gene3D" id="1.10.10.10">
    <property type="entry name" value="Winged helix-like DNA-binding domain superfamily/Winged helix DNA-binding domain"/>
    <property type="match status" value="1"/>
</dbReference>
<organism evidence="2 3">
    <name type="scientific">Faecalicatena contorta</name>
    <dbReference type="NCBI Taxonomy" id="39482"/>
    <lineage>
        <taxon>Bacteria</taxon>
        <taxon>Bacillati</taxon>
        <taxon>Bacillota</taxon>
        <taxon>Clostridia</taxon>
        <taxon>Lachnospirales</taxon>
        <taxon>Lachnospiraceae</taxon>
        <taxon>Faecalicatena</taxon>
    </lineage>
</organism>
<name>A0A174BZ41_9FIRM</name>